<dbReference type="Pfam" id="PF06114">
    <property type="entry name" value="Peptidase_M78"/>
    <property type="match status" value="1"/>
</dbReference>
<dbReference type="Gene3D" id="1.10.260.40">
    <property type="entry name" value="lambda repressor-like DNA-binding domains"/>
    <property type="match status" value="1"/>
</dbReference>
<keyword evidence="4" id="KW-1185">Reference proteome</keyword>
<dbReference type="InterPro" id="IPR052345">
    <property type="entry name" value="Rad_response_metalloprotease"/>
</dbReference>
<name>A0A3N4ZBD5_9MICO</name>
<dbReference type="GO" id="GO:0003677">
    <property type="term" value="F:DNA binding"/>
    <property type="evidence" value="ECO:0007669"/>
    <property type="project" value="InterPro"/>
</dbReference>
<reference evidence="3 4" key="1">
    <citation type="submission" date="2018-11" db="EMBL/GenBank/DDBJ databases">
        <title>Sequencing the genomes of 1000 actinobacteria strains.</title>
        <authorList>
            <person name="Klenk H.-P."/>
        </authorList>
    </citation>
    <scope>NUCLEOTIDE SEQUENCE [LARGE SCALE GENOMIC DNA]</scope>
    <source>
        <strain evidence="3 4">DSM 14418</strain>
    </source>
</reference>
<dbReference type="InterPro" id="IPR010982">
    <property type="entry name" value="Lambda_DNA-bd_dom_sf"/>
</dbReference>
<dbReference type="EMBL" id="RKRA01000001">
    <property type="protein sequence ID" value="RPF28560.1"/>
    <property type="molecule type" value="Genomic_DNA"/>
</dbReference>
<dbReference type="Gene3D" id="1.10.10.2910">
    <property type="match status" value="1"/>
</dbReference>
<comment type="caution">
    <text evidence="3">The sequence shown here is derived from an EMBL/GenBank/DDBJ whole genome shotgun (WGS) entry which is preliminary data.</text>
</comment>
<dbReference type="Proteomes" id="UP000280726">
    <property type="component" value="Unassembled WGS sequence"/>
</dbReference>
<dbReference type="InterPro" id="IPR001387">
    <property type="entry name" value="Cro/C1-type_HTH"/>
</dbReference>
<organism evidence="3 4">
    <name type="scientific">Georgenia muralis</name>
    <dbReference type="NCBI Taxonomy" id="154117"/>
    <lineage>
        <taxon>Bacteria</taxon>
        <taxon>Bacillati</taxon>
        <taxon>Actinomycetota</taxon>
        <taxon>Actinomycetes</taxon>
        <taxon>Micrococcales</taxon>
        <taxon>Bogoriellaceae</taxon>
        <taxon>Georgenia</taxon>
    </lineage>
</organism>
<evidence type="ECO:0000259" key="2">
    <source>
        <dbReference type="PROSITE" id="PS50943"/>
    </source>
</evidence>
<dbReference type="Pfam" id="PF01381">
    <property type="entry name" value="HTH_3"/>
    <property type="match status" value="1"/>
</dbReference>
<dbReference type="SMART" id="SM00530">
    <property type="entry name" value="HTH_XRE"/>
    <property type="match status" value="1"/>
</dbReference>
<evidence type="ECO:0000313" key="4">
    <source>
        <dbReference type="Proteomes" id="UP000280726"/>
    </source>
</evidence>
<comment type="similarity">
    <text evidence="1">Belongs to the short-chain fatty acyl-CoA assimilation regulator (ScfR) family.</text>
</comment>
<dbReference type="PANTHER" id="PTHR43236:SF1">
    <property type="entry name" value="BLL7220 PROTEIN"/>
    <property type="match status" value="1"/>
</dbReference>
<proteinExistence type="inferred from homology"/>
<dbReference type="PROSITE" id="PS50943">
    <property type="entry name" value="HTH_CROC1"/>
    <property type="match status" value="1"/>
</dbReference>
<accession>A0A3N4ZBD5</accession>
<feature type="domain" description="HTH cro/C1-type" evidence="2">
    <location>
        <begin position="28"/>
        <end position="82"/>
    </location>
</feature>
<dbReference type="AlphaFoldDB" id="A0A3N4ZBD5"/>
<sequence length="378" mass="41927">MTSPSTSTMRYIPREFEPDWAVAPGSMIQETLEDLRFTQADVAARASISAKHLNQVIKAHVPLSPEVAVALERVLGVPADHWLALEATWQAHKARENSAVSFAGLASWLSRFPNEVLRERKLVDTKASVAARADSLLRFFQVADTTAFEKVWLTPQANYKRSQKFAIDPYATALWLRLAEVAAEDFRVECPPYDAGKLRALSRMLPPLTREPIPTGFKSAQTLLKKAGVLLVFVPGIADTRITGASRWLASNHPVIALSGRYKYLDVFWFALLHEIGHVLLHPKRATYLDVDVGGAHDDEDLQETAANRFASEIILDEALRRELEELNTDDQLQSLARRAGVSPGVIAGQYGHATGDWRKFGKLRPRADFAAVLSVAL</sequence>
<dbReference type="InterPro" id="IPR010359">
    <property type="entry name" value="IrrE_HExxH"/>
</dbReference>
<dbReference type="SUPFAM" id="SSF47413">
    <property type="entry name" value="lambda repressor-like DNA-binding domains"/>
    <property type="match status" value="1"/>
</dbReference>
<dbReference type="PANTHER" id="PTHR43236">
    <property type="entry name" value="ANTITOXIN HIGA1"/>
    <property type="match status" value="1"/>
</dbReference>
<evidence type="ECO:0000256" key="1">
    <source>
        <dbReference type="ARBA" id="ARBA00007227"/>
    </source>
</evidence>
<dbReference type="CDD" id="cd00093">
    <property type="entry name" value="HTH_XRE"/>
    <property type="match status" value="1"/>
</dbReference>
<dbReference type="OrthoDB" id="9794834at2"/>
<gene>
    <name evidence="3" type="ORF">EDD32_3093</name>
</gene>
<evidence type="ECO:0000313" key="3">
    <source>
        <dbReference type="EMBL" id="RPF28560.1"/>
    </source>
</evidence>
<protein>
    <submittedName>
        <fullName evidence="3">HTH-type transcriptional regulator/antitoxin HigA</fullName>
    </submittedName>
</protein>